<dbReference type="OrthoDB" id="10624569at2759"/>
<accession>A0A9N9N6C7</accession>
<keyword evidence="2" id="KW-1185">Reference proteome</keyword>
<dbReference type="Proteomes" id="UP000789342">
    <property type="component" value="Unassembled WGS sequence"/>
</dbReference>
<organism evidence="1 2">
    <name type="scientific">Acaulospora morrowiae</name>
    <dbReference type="NCBI Taxonomy" id="94023"/>
    <lineage>
        <taxon>Eukaryota</taxon>
        <taxon>Fungi</taxon>
        <taxon>Fungi incertae sedis</taxon>
        <taxon>Mucoromycota</taxon>
        <taxon>Glomeromycotina</taxon>
        <taxon>Glomeromycetes</taxon>
        <taxon>Diversisporales</taxon>
        <taxon>Acaulosporaceae</taxon>
        <taxon>Acaulospora</taxon>
    </lineage>
</organism>
<reference evidence="1" key="1">
    <citation type="submission" date="2021-06" db="EMBL/GenBank/DDBJ databases">
        <authorList>
            <person name="Kallberg Y."/>
            <person name="Tangrot J."/>
            <person name="Rosling A."/>
        </authorList>
    </citation>
    <scope>NUCLEOTIDE SEQUENCE</scope>
    <source>
        <strain evidence="1">CL551</strain>
    </source>
</reference>
<evidence type="ECO:0000313" key="1">
    <source>
        <dbReference type="EMBL" id="CAG8706130.1"/>
    </source>
</evidence>
<sequence>VKRNVEKLKKGFEASFLLLSKAIISSMKQYGRLPVVLRRGKTHTTTPDMARSVNLTSHEE</sequence>
<proteinExistence type="predicted"/>
<evidence type="ECO:0000313" key="2">
    <source>
        <dbReference type="Proteomes" id="UP000789342"/>
    </source>
</evidence>
<name>A0A9N9N6C7_9GLOM</name>
<dbReference type="EMBL" id="CAJVPV010018228">
    <property type="protein sequence ID" value="CAG8706130.1"/>
    <property type="molecule type" value="Genomic_DNA"/>
</dbReference>
<protein>
    <submittedName>
        <fullName evidence="1">14738_t:CDS:1</fullName>
    </submittedName>
</protein>
<gene>
    <name evidence="1" type="ORF">AMORRO_LOCUS12422</name>
</gene>
<comment type="caution">
    <text evidence="1">The sequence shown here is derived from an EMBL/GenBank/DDBJ whole genome shotgun (WGS) entry which is preliminary data.</text>
</comment>
<dbReference type="AlphaFoldDB" id="A0A9N9N6C7"/>
<feature type="non-terminal residue" evidence="1">
    <location>
        <position position="1"/>
    </location>
</feature>